<organism evidence="2 3">
    <name type="scientific">Streptomyces roseoviridis</name>
    <dbReference type="NCBI Taxonomy" id="67361"/>
    <lineage>
        <taxon>Bacteria</taxon>
        <taxon>Bacillati</taxon>
        <taxon>Actinomycetota</taxon>
        <taxon>Actinomycetes</taxon>
        <taxon>Kitasatosporales</taxon>
        <taxon>Streptomycetaceae</taxon>
        <taxon>Streptomyces</taxon>
    </lineage>
</organism>
<evidence type="ECO:0000256" key="1">
    <source>
        <dbReference type="SAM" id="MobiDB-lite"/>
    </source>
</evidence>
<feature type="region of interest" description="Disordered" evidence="1">
    <location>
        <begin position="101"/>
        <end position="126"/>
    </location>
</feature>
<protein>
    <submittedName>
        <fullName evidence="2">Uncharacterized protein</fullName>
    </submittedName>
</protein>
<dbReference type="Proteomes" id="UP001589716">
    <property type="component" value="Unassembled WGS sequence"/>
</dbReference>
<dbReference type="EMBL" id="JBHMCT010000008">
    <property type="protein sequence ID" value="MFB9554954.1"/>
    <property type="molecule type" value="Genomic_DNA"/>
</dbReference>
<gene>
    <name evidence="2" type="ORF">ACFFTP_12205</name>
</gene>
<sequence>MSGGGGWWVLVESTEWAGDRWKLARTVPVDGGREAAVEQAAELARRCDLRGDEARQPRAYGRRVFRTSEVSWLVVVSHSAWNDVYKRVHTDTKHLRISVAELEHEDETPPGEPPAKKGVLRSWRRS</sequence>
<name>A0ABV5QPH6_9ACTN</name>
<evidence type="ECO:0000313" key="3">
    <source>
        <dbReference type="Proteomes" id="UP001589716"/>
    </source>
</evidence>
<reference evidence="2 3" key="1">
    <citation type="submission" date="2024-09" db="EMBL/GenBank/DDBJ databases">
        <authorList>
            <person name="Sun Q."/>
            <person name="Mori K."/>
        </authorList>
    </citation>
    <scope>NUCLEOTIDE SEQUENCE [LARGE SCALE GENOMIC DNA]</scope>
    <source>
        <strain evidence="2 3">JCM 4414</strain>
    </source>
</reference>
<accession>A0ABV5QPH6</accession>
<dbReference type="RefSeq" id="WP_345488805.1">
    <property type="nucleotide sequence ID" value="NZ_BAAAWU010000001.1"/>
</dbReference>
<keyword evidence="3" id="KW-1185">Reference proteome</keyword>
<evidence type="ECO:0000313" key="2">
    <source>
        <dbReference type="EMBL" id="MFB9554954.1"/>
    </source>
</evidence>
<proteinExistence type="predicted"/>
<comment type="caution">
    <text evidence="2">The sequence shown here is derived from an EMBL/GenBank/DDBJ whole genome shotgun (WGS) entry which is preliminary data.</text>
</comment>